<evidence type="ECO:0000256" key="5">
    <source>
        <dbReference type="ARBA" id="ARBA00022679"/>
    </source>
</evidence>
<evidence type="ECO:0000256" key="6">
    <source>
        <dbReference type="ARBA" id="ARBA00022691"/>
    </source>
</evidence>
<dbReference type="InterPro" id="IPR041532">
    <property type="entry name" value="RlmI-like_PUA"/>
</dbReference>
<dbReference type="Gene3D" id="3.40.50.150">
    <property type="entry name" value="Vaccinia Virus protein VP39"/>
    <property type="match status" value="1"/>
</dbReference>
<keyword evidence="6" id="KW-0949">S-adenosyl-L-methionine</keyword>
<feature type="domain" description="PUA" evidence="9">
    <location>
        <begin position="11"/>
        <end position="95"/>
    </location>
</feature>
<sequence>MPPTPSSSALPKVKLSLRGASRLKDGHVWVYRSDIVSAEGVDPGSLVTVTDQRGKPLGTALYSSASQIAIRLISRETTSREPVTDFPALLRQRIAAALAYRASIVRDTDAYRVVFSEADFLPGLIVDRYNDILSLQILTQAMDDKLVREAVISELIHRTNPRSIVERVDPRVRELEKLPRRPSDLLYGDETSTIFTMNGVQFHYDALEGQKTGAFLDQRENYAAAAQYARGEALDVFCYQGGFALHFAACCPHVAGVDSSRPALEVADQNAALNHREIEWIEANAFDLLKDYASANRRYDTIALDPPAFAKTKRDLDAALRGYKELNLRALKMLRPGGILVTCSCSYHVSQPSFLEMLADAALDAHRALRLIEVRGQAKDHPILLNVPETAYLKCVIATVS</sequence>
<comment type="subcellular location">
    <subcellularLocation>
        <location evidence="1">Cytoplasm</location>
    </subcellularLocation>
</comment>
<dbReference type="InterPro" id="IPR036974">
    <property type="entry name" value="PUA_sf"/>
</dbReference>
<gene>
    <name evidence="10" type="ORF">SBA1_20080</name>
</gene>
<dbReference type="SUPFAM" id="SSF53335">
    <property type="entry name" value="S-adenosyl-L-methionine-dependent methyltransferases"/>
    <property type="match status" value="1"/>
</dbReference>
<dbReference type="SUPFAM" id="SSF88697">
    <property type="entry name" value="PUA domain-like"/>
    <property type="match status" value="1"/>
</dbReference>
<dbReference type="EMBL" id="OMOD01000111">
    <property type="protein sequence ID" value="SPF38380.1"/>
    <property type="molecule type" value="Genomic_DNA"/>
</dbReference>
<evidence type="ECO:0000256" key="8">
    <source>
        <dbReference type="ARBA" id="ARBA00038091"/>
    </source>
</evidence>
<keyword evidence="3" id="KW-0698">rRNA processing</keyword>
<evidence type="ECO:0000256" key="4">
    <source>
        <dbReference type="ARBA" id="ARBA00022603"/>
    </source>
</evidence>
<comment type="similarity">
    <text evidence="8">Belongs to the methyltransferase superfamily. RlmI family.</text>
</comment>
<dbReference type="GO" id="GO:0005737">
    <property type="term" value="C:cytoplasm"/>
    <property type="evidence" value="ECO:0007669"/>
    <property type="project" value="UniProtKB-SubCell"/>
</dbReference>
<dbReference type="Pfam" id="PF10672">
    <property type="entry name" value="Methyltrans_SAM"/>
    <property type="match status" value="1"/>
</dbReference>
<dbReference type="PANTHER" id="PTHR42873:SF1">
    <property type="entry name" value="S-ADENOSYLMETHIONINE-DEPENDENT METHYLTRANSFERASE DOMAIN-CONTAINING PROTEIN"/>
    <property type="match status" value="1"/>
</dbReference>
<dbReference type="OrthoDB" id="9805492at2"/>
<dbReference type="EC" id="2.1.1.-" evidence="10"/>
<dbReference type="PANTHER" id="PTHR42873">
    <property type="entry name" value="RIBOSOMAL RNA LARGE SUBUNIT METHYLTRANSFERASE"/>
    <property type="match status" value="1"/>
</dbReference>
<dbReference type="AlphaFoldDB" id="A0A2U3KFS9"/>
<dbReference type="CDD" id="cd21153">
    <property type="entry name" value="PUA_RlmI"/>
    <property type="match status" value="1"/>
</dbReference>
<reference evidence="11" key="1">
    <citation type="submission" date="2018-02" db="EMBL/GenBank/DDBJ databases">
        <authorList>
            <person name="Hausmann B."/>
        </authorList>
    </citation>
    <scope>NUCLEOTIDE SEQUENCE [LARGE SCALE GENOMIC DNA]</scope>
    <source>
        <strain evidence="11">Peat soil MAG SbA1</strain>
    </source>
</reference>
<evidence type="ECO:0000256" key="3">
    <source>
        <dbReference type="ARBA" id="ARBA00022552"/>
    </source>
</evidence>
<evidence type="ECO:0000256" key="1">
    <source>
        <dbReference type="ARBA" id="ARBA00004496"/>
    </source>
</evidence>
<dbReference type="Gene3D" id="3.30.750.80">
    <property type="entry name" value="RNA methyltransferase domain (HRMD) like"/>
    <property type="match status" value="1"/>
</dbReference>
<dbReference type="Pfam" id="PF17785">
    <property type="entry name" value="PUA_3"/>
    <property type="match status" value="1"/>
</dbReference>
<evidence type="ECO:0000256" key="2">
    <source>
        <dbReference type="ARBA" id="ARBA00022490"/>
    </source>
</evidence>
<keyword evidence="2" id="KW-0963">Cytoplasm</keyword>
<dbReference type="GO" id="GO:0003723">
    <property type="term" value="F:RNA binding"/>
    <property type="evidence" value="ECO:0007669"/>
    <property type="project" value="UniProtKB-KW"/>
</dbReference>
<dbReference type="InterPro" id="IPR029063">
    <property type="entry name" value="SAM-dependent_MTases_sf"/>
</dbReference>
<dbReference type="GO" id="GO:0006364">
    <property type="term" value="P:rRNA processing"/>
    <property type="evidence" value="ECO:0007669"/>
    <property type="project" value="UniProtKB-KW"/>
</dbReference>
<keyword evidence="4 10" id="KW-0489">Methyltransferase</keyword>
<dbReference type="InterPro" id="IPR019614">
    <property type="entry name" value="SAM-dep_methyl-trfase"/>
</dbReference>
<dbReference type="InterPro" id="IPR015947">
    <property type="entry name" value="PUA-like_sf"/>
</dbReference>
<keyword evidence="5 10" id="KW-0808">Transferase</keyword>
<evidence type="ECO:0000313" key="11">
    <source>
        <dbReference type="Proteomes" id="UP000238701"/>
    </source>
</evidence>
<dbReference type="PROSITE" id="PS50890">
    <property type="entry name" value="PUA"/>
    <property type="match status" value="1"/>
</dbReference>
<dbReference type="GO" id="GO:0032259">
    <property type="term" value="P:methylation"/>
    <property type="evidence" value="ECO:0007669"/>
    <property type="project" value="UniProtKB-KW"/>
</dbReference>
<organism evidence="10 11">
    <name type="scientific">Candidatus Sulfotelmatobacter kueseliae</name>
    <dbReference type="NCBI Taxonomy" id="2042962"/>
    <lineage>
        <taxon>Bacteria</taxon>
        <taxon>Pseudomonadati</taxon>
        <taxon>Acidobacteriota</taxon>
        <taxon>Terriglobia</taxon>
        <taxon>Terriglobales</taxon>
        <taxon>Candidatus Korobacteraceae</taxon>
        <taxon>Candidatus Sulfotelmatobacter</taxon>
    </lineage>
</organism>
<evidence type="ECO:0000313" key="10">
    <source>
        <dbReference type="EMBL" id="SPF38380.1"/>
    </source>
</evidence>
<dbReference type="SMART" id="SM00359">
    <property type="entry name" value="PUA"/>
    <property type="match status" value="1"/>
</dbReference>
<dbReference type="CDD" id="cd11572">
    <property type="entry name" value="RlmI_M_like"/>
    <property type="match status" value="1"/>
</dbReference>
<accession>A0A2U3KFS9</accession>
<keyword evidence="7" id="KW-0694">RNA-binding</keyword>
<protein>
    <submittedName>
        <fullName evidence="10">SAM-dependent methyltransferase</fullName>
        <ecNumber evidence="10">2.1.1.-</ecNumber>
    </submittedName>
</protein>
<dbReference type="InterPro" id="IPR002478">
    <property type="entry name" value="PUA"/>
</dbReference>
<dbReference type="Gene3D" id="2.30.130.10">
    <property type="entry name" value="PUA domain"/>
    <property type="match status" value="1"/>
</dbReference>
<evidence type="ECO:0000259" key="9">
    <source>
        <dbReference type="SMART" id="SM00359"/>
    </source>
</evidence>
<name>A0A2U3KFS9_9BACT</name>
<dbReference type="GO" id="GO:0008168">
    <property type="term" value="F:methyltransferase activity"/>
    <property type="evidence" value="ECO:0007669"/>
    <property type="project" value="UniProtKB-KW"/>
</dbReference>
<evidence type="ECO:0000256" key="7">
    <source>
        <dbReference type="ARBA" id="ARBA00022884"/>
    </source>
</evidence>
<dbReference type="Proteomes" id="UP000238701">
    <property type="component" value="Unassembled WGS sequence"/>
</dbReference>
<proteinExistence type="inferred from homology"/>
<dbReference type="CDD" id="cd02440">
    <property type="entry name" value="AdoMet_MTases"/>
    <property type="match status" value="1"/>
</dbReference>